<keyword evidence="4" id="KW-1185">Reference proteome</keyword>
<dbReference type="AlphaFoldDB" id="A0A482V1V7"/>
<dbReference type="Proteomes" id="UP000292052">
    <property type="component" value="Unassembled WGS sequence"/>
</dbReference>
<dbReference type="STRING" id="1661398.A0A482V1V7"/>
<feature type="region of interest" description="Disordered" evidence="2">
    <location>
        <begin position="109"/>
        <end position="180"/>
    </location>
</feature>
<feature type="non-terminal residue" evidence="3">
    <location>
        <position position="180"/>
    </location>
</feature>
<sequence length="180" mass="21106">MTTLLQTLVTDLIASRTLREKRQTLHQKQKPLIMKISLVITSRVAFVWQHVQCVVKNKQVPEEYLCEVCDPHKHIDRQKARLAQQQWLRDRQFADPKLRKDPKLKEVFKQKETLSDSDTSDGEHPGHNNNIVGKGRPTLVNRRKSDSHQKGAAKQRRDSAKEVVQRRPVKKRERKVVKRK</sequence>
<name>A0A482V1V7_ASBVE</name>
<dbReference type="PANTHER" id="PTHR46462">
    <property type="entry name" value="UPSET, ISOFORM A"/>
    <property type="match status" value="1"/>
</dbReference>
<protein>
    <submittedName>
        <fullName evidence="3">Uncharacterized protein</fullName>
    </submittedName>
</protein>
<feature type="compositionally biased region" description="Basic and acidic residues" evidence="2">
    <location>
        <begin position="143"/>
        <end position="165"/>
    </location>
</feature>
<dbReference type="GO" id="GO:0006355">
    <property type="term" value="P:regulation of DNA-templated transcription"/>
    <property type="evidence" value="ECO:0007669"/>
    <property type="project" value="TreeGrafter"/>
</dbReference>
<reference evidence="3 4" key="1">
    <citation type="submission" date="2017-03" db="EMBL/GenBank/DDBJ databases">
        <title>Genome of the blue death feigning beetle - Asbolus verrucosus.</title>
        <authorList>
            <person name="Rider S.D."/>
        </authorList>
    </citation>
    <scope>NUCLEOTIDE SEQUENCE [LARGE SCALE GENOMIC DNA]</scope>
    <source>
        <strain evidence="3">Butters</strain>
        <tissue evidence="3">Head and leg muscle</tissue>
    </source>
</reference>
<evidence type="ECO:0000313" key="3">
    <source>
        <dbReference type="EMBL" id="RZB39076.1"/>
    </source>
</evidence>
<comment type="caution">
    <text evidence="3">The sequence shown here is derived from an EMBL/GenBank/DDBJ whole genome shotgun (WGS) entry which is preliminary data.</text>
</comment>
<dbReference type="EMBL" id="QDEB01131455">
    <property type="protein sequence ID" value="RZB39076.1"/>
    <property type="molecule type" value="Genomic_DNA"/>
</dbReference>
<keyword evidence="1" id="KW-0156">Chromatin regulator</keyword>
<dbReference type="GO" id="GO:0034967">
    <property type="term" value="C:Set3 complex"/>
    <property type="evidence" value="ECO:0007669"/>
    <property type="project" value="TreeGrafter"/>
</dbReference>
<dbReference type="Gene3D" id="3.30.40.10">
    <property type="entry name" value="Zinc/RING finger domain, C3HC4 (zinc finger)"/>
    <property type="match status" value="1"/>
</dbReference>
<gene>
    <name evidence="3" type="ORF">BDFB_002370</name>
</gene>
<evidence type="ECO:0000256" key="2">
    <source>
        <dbReference type="SAM" id="MobiDB-lite"/>
    </source>
</evidence>
<dbReference type="PANTHER" id="PTHR46462:SF3">
    <property type="entry name" value="UPSET, ISOFORM A"/>
    <property type="match status" value="1"/>
</dbReference>
<proteinExistence type="predicted"/>
<evidence type="ECO:0000313" key="4">
    <source>
        <dbReference type="Proteomes" id="UP000292052"/>
    </source>
</evidence>
<accession>A0A482V1V7</accession>
<organism evidence="3 4">
    <name type="scientific">Asbolus verrucosus</name>
    <name type="common">Desert ironclad beetle</name>
    <dbReference type="NCBI Taxonomy" id="1661398"/>
    <lineage>
        <taxon>Eukaryota</taxon>
        <taxon>Metazoa</taxon>
        <taxon>Ecdysozoa</taxon>
        <taxon>Arthropoda</taxon>
        <taxon>Hexapoda</taxon>
        <taxon>Insecta</taxon>
        <taxon>Pterygota</taxon>
        <taxon>Neoptera</taxon>
        <taxon>Endopterygota</taxon>
        <taxon>Coleoptera</taxon>
        <taxon>Polyphaga</taxon>
        <taxon>Cucujiformia</taxon>
        <taxon>Tenebrionidae</taxon>
        <taxon>Pimeliinae</taxon>
        <taxon>Asbolus</taxon>
    </lineage>
</organism>
<dbReference type="OrthoDB" id="79252at2759"/>
<dbReference type="GO" id="GO:0070210">
    <property type="term" value="C:Rpd3L-Expanded complex"/>
    <property type="evidence" value="ECO:0007669"/>
    <property type="project" value="TreeGrafter"/>
</dbReference>
<dbReference type="GO" id="GO:0006325">
    <property type="term" value="P:chromatin organization"/>
    <property type="evidence" value="ECO:0007669"/>
    <property type="project" value="UniProtKB-KW"/>
</dbReference>
<evidence type="ECO:0000256" key="1">
    <source>
        <dbReference type="ARBA" id="ARBA00022853"/>
    </source>
</evidence>
<feature type="compositionally biased region" description="Basic residues" evidence="2">
    <location>
        <begin position="167"/>
        <end position="180"/>
    </location>
</feature>
<dbReference type="InterPro" id="IPR013083">
    <property type="entry name" value="Znf_RING/FYVE/PHD"/>
</dbReference>